<sequence>MQIMRDHPTLWIKGNTSASLKGKTIVLAVTGSIAAVRTVELARELIRRGADVYAVMSEAASWILNPMALHYATGHEVMTRITGAVEHVEFCGMSGKADLLLIAPATANTIGKIASGIDDTPVTTFATTAIGSNIPVMIVPAMHEAMYNHPAVAENIEMIKCWGVGFIGPDIKEGIAKIASNEDIVLQVERQLGSKELAGRRLLITSGSTAEPIDPIRILTNRASGKTGVELALEAYRRCAEVTIVHRNRIGCAGIKEIYAESASQMTEAVLEELAYGCDILISAAAIADYTLNSADTKIKSGGELTLHLKPVAKLINKARDEYPDLLIAGFKAETGTSLDELLERAMHTLETSKLNMIVANEVGSRGIGTDDNEVYILTPEDTGYIHIIGSKRVIASALLDELSHLLISRK</sequence>
<dbReference type="EC" id="4.1.1.36" evidence="3"/>
<protein>
    <recommendedName>
        <fullName evidence="3">Coenzyme A biosynthesis bifunctional protein CoaBC</fullName>
    </recommendedName>
    <alternativeName>
        <fullName evidence="3">DNA/pantothenate metabolism flavoprotein</fullName>
    </alternativeName>
    <alternativeName>
        <fullName evidence="3">Phosphopantothenoylcysteine synthetase/decarboxylase</fullName>
        <shortName evidence="3">PPCS-PPCDC</shortName>
    </alternativeName>
    <domain>
        <recommendedName>
            <fullName evidence="3">Phosphopantothenoylcysteine decarboxylase</fullName>
            <shortName evidence="3">PPC decarboxylase</shortName>
            <shortName evidence="3">PPC-DC</shortName>
            <ecNumber evidence="3">4.1.1.36</ecNumber>
        </recommendedName>
        <alternativeName>
            <fullName evidence="3">CoaC</fullName>
        </alternativeName>
    </domain>
    <domain>
        <recommendedName>
            <fullName evidence="3">Phosphopantothenate--cysteine ligase</fullName>
            <ecNumber evidence="3">6.3.2.5</ecNumber>
        </recommendedName>
        <alternativeName>
            <fullName evidence="3">CoaB</fullName>
        </alternativeName>
        <alternativeName>
            <fullName evidence="3">Phosphopantothenoylcysteine synthetase</fullName>
            <shortName evidence="3">PPC synthetase</shortName>
            <shortName evidence="3">PPC-S</shortName>
        </alternativeName>
    </domain>
</protein>
<evidence type="ECO:0000256" key="2">
    <source>
        <dbReference type="ARBA" id="ARBA00023239"/>
    </source>
</evidence>
<dbReference type="GO" id="GO:0071513">
    <property type="term" value="C:phosphopantothenoylcysteine decarboxylase complex"/>
    <property type="evidence" value="ECO:0007669"/>
    <property type="project" value="TreeGrafter"/>
</dbReference>
<dbReference type="Pfam" id="PF02441">
    <property type="entry name" value="Flavoprotein"/>
    <property type="match status" value="1"/>
</dbReference>
<dbReference type="InterPro" id="IPR007085">
    <property type="entry name" value="DNA/pantothenate-metab_flavo_C"/>
</dbReference>
<dbReference type="GO" id="GO:0010181">
    <property type="term" value="F:FMN binding"/>
    <property type="evidence" value="ECO:0007669"/>
    <property type="project" value="UniProtKB-UniRule"/>
</dbReference>
<dbReference type="NCBIfam" id="TIGR00521">
    <property type="entry name" value="coaBC_dfp"/>
    <property type="match status" value="1"/>
</dbReference>
<comment type="pathway">
    <text evidence="3">Cofactor biosynthesis; coenzyme A biosynthesis.</text>
</comment>
<evidence type="ECO:0000313" key="7">
    <source>
        <dbReference type="Proteomes" id="UP000010866"/>
    </source>
</evidence>
<dbReference type="Pfam" id="PF04127">
    <property type="entry name" value="DFP"/>
    <property type="match status" value="1"/>
</dbReference>
<feature type="domain" description="Flavoprotein" evidence="4">
    <location>
        <begin position="23"/>
        <end position="191"/>
    </location>
</feature>
<dbReference type="GO" id="GO:0004632">
    <property type="term" value="F:phosphopantothenate--cysteine ligase activity"/>
    <property type="evidence" value="ECO:0007669"/>
    <property type="project" value="UniProtKB-UniRule"/>
</dbReference>
<keyword evidence="3" id="KW-0285">Flavoprotein</keyword>
<dbReference type="SUPFAM" id="SSF52507">
    <property type="entry name" value="Homo-oligomeric flavin-containing Cys decarboxylases, HFCD"/>
    <property type="match status" value="1"/>
</dbReference>
<dbReference type="UniPathway" id="UPA00241"/>
<organism evidence="6 7">
    <name type="scientific">Methanomethylovorans hollandica (strain DSM 15978 / NBRC 107637 / DMS1)</name>
    <dbReference type="NCBI Taxonomy" id="867904"/>
    <lineage>
        <taxon>Archaea</taxon>
        <taxon>Methanobacteriati</taxon>
        <taxon>Methanobacteriota</taxon>
        <taxon>Stenosarchaea group</taxon>
        <taxon>Methanomicrobia</taxon>
        <taxon>Methanosarcinales</taxon>
        <taxon>Methanosarcinaceae</taxon>
        <taxon>Methanomethylovorans</taxon>
    </lineage>
</organism>
<dbReference type="KEGG" id="mhz:Metho_1910"/>
<dbReference type="PANTHER" id="PTHR14359">
    <property type="entry name" value="HOMO-OLIGOMERIC FLAVIN CONTAINING CYS DECARBOXYLASE FAMILY"/>
    <property type="match status" value="1"/>
</dbReference>
<keyword evidence="1 3" id="KW-0210">Decarboxylase</keyword>
<comment type="catalytic activity">
    <reaction evidence="3">
        <text>(R)-4'-phosphopantothenate + L-cysteine + CTP = N-[(R)-4-phosphopantothenoyl]-L-cysteine + CMP + diphosphate + H(+)</text>
        <dbReference type="Rhea" id="RHEA:19397"/>
        <dbReference type="ChEBI" id="CHEBI:10986"/>
        <dbReference type="ChEBI" id="CHEBI:15378"/>
        <dbReference type="ChEBI" id="CHEBI:33019"/>
        <dbReference type="ChEBI" id="CHEBI:35235"/>
        <dbReference type="ChEBI" id="CHEBI:37563"/>
        <dbReference type="ChEBI" id="CHEBI:59458"/>
        <dbReference type="ChEBI" id="CHEBI:60377"/>
        <dbReference type="EC" id="6.3.2.5"/>
    </reaction>
</comment>
<evidence type="ECO:0000256" key="1">
    <source>
        <dbReference type="ARBA" id="ARBA00022793"/>
    </source>
</evidence>
<reference evidence="7" key="1">
    <citation type="submission" date="2012-02" db="EMBL/GenBank/DDBJ databases">
        <title>Complete sequence of chromosome of Methanomethylovorans hollandica DSM 15978.</title>
        <authorList>
            <person name="Lucas S."/>
            <person name="Copeland A."/>
            <person name="Lapidus A."/>
            <person name="Glavina del Rio T."/>
            <person name="Dalin E."/>
            <person name="Tice H."/>
            <person name="Bruce D."/>
            <person name="Goodwin L."/>
            <person name="Pitluck S."/>
            <person name="Peters L."/>
            <person name="Mikhailova N."/>
            <person name="Held B."/>
            <person name="Kyrpides N."/>
            <person name="Mavromatis K."/>
            <person name="Ivanova N."/>
            <person name="Brettin T."/>
            <person name="Detter J.C."/>
            <person name="Han C."/>
            <person name="Larimer F."/>
            <person name="Land M."/>
            <person name="Hauser L."/>
            <person name="Markowitz V."/>
            <person name="Cheng J.-F."/>
            <person name="Hugenholtz P."/>
            <person name="Woyke T."/>
            <person name="Wu D."/>
            <person name="Spring S."/>
            <person name="Schroeder M."/>
            <person name="Brambilla E."/>
            <person name="Klenk H.-P."/>
            <person name="Eisen J.A."/>
        </authorList>
    </citation>
    <scope>NUCLEOTIDE SEQUENCE [LARGE SCALE GENOMIC DNA]</scope>
    <source>
        <strain evidence="7">DSM 15978 / NBRC 107637 / DMS1</strain>
    </source>
</reference>
<evidence type="ECO:0000256" key="3">
    <source>
        <dbReference type="HAMAP-Rule" id="MF_02225"/>
    </source>
</evidence>
<gene>
    <name evidence="3" type="primary">coaBC</name>
    <name evidence="6" type="ordered locus">Metho_1910</name>
</gene>
<dbReference type="Gene3D" id="3.40.50.1950">
    <property type="entry name" value="Flavin prenyltransferase-like"/>
    <property type="match status" value="1"/>
</dbReference>
<comment type="function">
    <text evidence="3">Catalyzes two sequential steps in the biosynthesis of coenzyme A. In the first step cysteine is conjugated to 4'-phosphopantothenate to form 4-phosphopantothenoylcysteine. In the second step the latter compound is decarboxylated to form 4'-phosphopantotheine.</text>
</comment>
<dbReference type="GeneID" id="14406423"/>
<keyword evidence="3" id="KW-0511">Multifunctional enzyme</keyword>
<evidence type="ECO:0000313" key="6">
    <source>
        <dbReference type="EMBL" id="AGB50087.1"/>
    </source>
</evidence>
<dbReference type="RefSeq" id="WP_015325252.1">
    <property type="nucleotide sequence ID" value="NC_019977.1"/>
</dbReference>
<feature type="binding site" evidence="3">
    <location>
        <position position="298"/>
    </location>
    <ligand>
        <name>CTP</name>
        <dbReference type="ChEBI" id="CHEBI:37563"/>
    </ligand>
</feature>
<comment type="cofactor">
    <cofactor evidence="3">
        <name>Mg(2+)</name>
        <dbReference type="ChEBI" id="CHEBI:18420"/>
    </cofactor>
</comment>
<dbReference type="EMBL" id="CP003362">
    <property type="protein sequence ID" value="AGB50087.1"/>
    <property type="molecule type" value="Genomic_DNA"/>
</dbReference>
<keyword evidence="3" id="KW-0460">Magnesium</keyword>
<dbReference type="SUPFAM" id="SSF102645">
    <property type="entry name" value="CoaB-like"/>
    <property type="match status" value="1"/>
</dbReference>
<dbReference type="HAMAP" id="MF_02225">
    <property type="entry name" value="CoaBC"/>
    <property type="match status" value="1"/>
</dbReference>
<keyword evidence="7" id="KW-1185">Reference proteome</keyword>
<feature type="region of interest" description="Phosphopantothenoylcysteine decarboxylase" evidence="3">
    <location>
        <begin position="1"/>
        <end position="201"/>
    </location>
</feature>
<dbReference type="InterPro" id="IPR003382">
    <property type="entry name" value="Flavoprotein"/>
</dbReference>
<dbReference type="PANTHER" id="PTHR14359:SF6">
    <property type="entry name" value="PHOSPHOPANTOTHENOYLCYSTEINE DECARBOXYLASE"/>
    <property type="match status" value="1"/>
</dbReference>
<keyword evidence="3" id="KW-0288">FMN</keyword>
<dbReference type="InterPro" id="IPR035929">
    <property type="entry name" value="CoaB-like_sf"/>
</dbReference>
<dbReference type="STRING" id="867904.Metho_1910"/>
<feature type="domain" description="DNA/pantothenate metabolism flavoprotein C-terminal" evidence="5">
    <location>
        <begin position="197"/>
        <end position="405"/>
    </location>
</feature>
<comment type="similarity">
    <text evidence="3">In the C-terminal section; belongs to the PPC synthetase family.</text>
</comment>
<comment type="caution">
    <text evidence="3">Lacks conserved residue(s) required for the propagation of feature annotation.</text>
</comment>
<comment type="similarity">
    <text evidence="3">In the N-terminal section; belongs to the HFCD (homo-oligomeric flavin containing Cys decarboxylase) superfamily.</text>
</comment>
<dbReference type="HOGENOM" id="CLU_033319_0_3_2"/>
<dbReference type="GO" id="GO:0015937">
    <property type="term" value="P:coenzyme A biosynthetic process"/>
    <property type="evidence" value="ECO:0007669"/>
    <property type="project" value="UniProtKB-UniRule"/>
</dbReference>
<feature type="binding site" evidence="3">
    <location>
        <position position="289"/>
    </location>
    <ligand>
        <name>CTP</name>
        <dbReference type="ChEBI" id="CHEBI:37563"/>
    </ligand>
</feature>
<dbReference type="Gene3D" id="3.40.50.10300">
    <property type="entry name" value="CoaB-like"/>
    <property type="match status" value="1"/>
</dbReference>
<comment type="cofactor">
    <cofactor evidence="3">
        <name>FMN</name>
        <dbReference type="ChEBI" id="CHEBI:58210"/>
    </cofactor>
    <text evidence="3">Binds 1 FMN per subunit.</text>
</comment>
<keyword evidence="2 3" id="KW-0456">Lyase</keyword>
<dbReference type="AlphaFoldDB" id="L0KXA3"/>
<dbReference type="Proteomes" id="UP000010866">
    <property type="component" value="Chromosome"/>
</dbReference>
<accession>L0KXA3</accession>
<dbReference type="GO" id="GO:0004633">
    <property type="term" value="F:phosphopantothenoylcysteine decarboxylase activity"/>
    <property type="evidence" value="ECO:0007669"/>
    <property type="project" value="UniProtKB-UniRule"/>
</dbReference>
<dbReference type="GO" id="GO:0015941">
    <property type="term" value="P:pantothenate catabolic process"/>
    <property type="evidence" value="ECO:0007669"/>
    <property type="project" value="InterPro"/>
</dbReference>
<name>L0KXA3_METHD</name>
<proteinExistence type="inferred from homology"/>
<keyword evidence="3 6" id="KW-0436">Ligase</keyword>
<feature type="region of interest" description="Phosphopantothenate--cysteine ligase" evidence="3">
    <location>
        <begin position="202"/>
        <end position="411"/>
    </location>
</feature>
<dbReference type="InterPro" id="IPR005252">
    <property type="entry name" value="CoaBC"/>
</dbReference>
<feature type="binding site" evidence="3">
    <location>
        <position position="331"/>
    </location>
    <ligand>
        <name>CTP</name>
        <dbReference type="ChEBI" id="CHEBI:37563"/>
    </ligand>
</feature>
<keyword evidence="3" id="KW-0479">Metal-binding</keyword>
<comment type="catalytic activity">
    <reaction evidence="3">
        <text>N-[(R)-4-phosphopantothenoyl]-L-cysteine + H(+) = (R)-4'-phosphopantetheine + CO2</text>
        <dbReference type="Rhea" id="RHEA:16793"/>
        <dbReference type="ChEBI" id="CHEBI:15378"/>
        <dbReference type="ChEBI" id="CHEBI:16526"/>
        <dbReference type="ChEBI" id="CHEBI:59458"/>
        <dbReference type="ChEBI" id="CHEBI:61723"/>
        <dbReference type="EC" id="4.1.1.36"/>
    </reaction>
</comment>
<dbReference type="GO" id="GO:0046872">
    <property type="term" value="F:metal ion binding"/>
    <property type="evidence" value="ECO:0007669"/>
    <property type="project" value="UniProtKB-KW"/>
</dbReference>
<dbReference type="InterPro" id="IPR036551">
    <property type="entry name" value="Flavin_trans-like"/>
</dbReference>
<dbReference type="EC" id="6.3.2.5" evidence="3"/>
<evidence type="ECO:0000259" key="5">
    <source>
        <dbReference type="Pfam" id="PF04127"/>
    </source>
</evidence>
<evidence type="ECO:0000259" key="4">
    <source>
        <dbReference type="Pfam" id="PF02441"/>
    </source>
</evidence>